<comment type="similarity">
    <text evidence="1">Belongs to the membrane fusion protein (MFP) (TC 8.A.1) family.</text>
</comment>
<dbReference type="Proteomes" id="UP000664417">
    <property type="component" value="Unassembled WGS sequence"/>
</dbReference>
<feature type="signal peptide" evidence="4">
    <location>
        <begin position="1"/>
        <end position="34"/>
    </location>
</feature>
<dbReference type="PANTHER" id="PTHR30469:SF38">
    <property type="entry name" value="HLYD FAMILY SECRETION PROTEIN"/>
    <property type="match status" value="1"/>
</dbReference>
<dbReference type="InterPro" id="IPR006143">
    <property type="entry name" value="RND_pump_MFP"/>
</dbReference>
<dbReference type="Pfam" id="PF25989">
    <property type="entry name" value="YknX_C"/>
    <property type="match status" value="1"/>
</dbReference>
<dbReference type="Gene3D" id="1.10.287.470">
    <property type="entry name" value="Helix hairpin bin"/>
    <property type="match status" value="1"/>
</dbReference>
<feature type="domain" description="Multidrug resistance protein MdtA-like barrel-sandwich hybrid" evidence="5">
    <location>
        <begin position="84"/>
        <end position="205"/>
    </location>
</feature>
<dbReference type="GO" id="GO:0015562">
    <property type="term" value="F:efflux transmembrane transporter activity"/>
    <property type="evidence" value="ECO:0007669"/>
    <property type="project" value="TreeGrafter"/>
</dbReference>
<organism evidence="7 8">
    <name type="scientific">Acanthopleuribacter pedis</name>
    <dbReference type="NCBI Taxonomy" id="442870"/>
    <lineage>
        <taxon>Bacteria</taxon>
        <taxon>Pseudomonadati</taxon>
        <taxon>Acidobacteriota</taxon>
        <taxon>Holophagae</taxon>
        <taxon>Acanthopleuribacterales</taxon>
        <taxon>Acanthopleuribacteraceae</taxon>
        <taxon>Acanthopleuribacter</taxon>
    </lineage>
</organism>
<protein>
    <submittedName>
        <fullName evidence="7">Efflux RND transporter periplasmic adaptor subunit</fullName>
    </submittedName>
</protein>
<dbReference type="EMBL" id="JAFREP010000014">
    <property type="protein sequence ID" value="MBO1319825.1"/>
    <property type="molecule type" value="Genomic_DNA"/>
</dbReference>
<dbReference type="Gene3D" id="2.40.420.20">
    <property type="match status" value="1"/>
</dbReference>
<feature type="domain" description="YknX-like C-terminal permuted SH3-like" evidence="6">
    <location>
        <begin position="295"/>
        <end position="362"/>
    </location>
</feature>
<dbReference type="RefSeq" id="WP_207859729.1">
    <property type="nucleotide sequence ID" value="NZ_JAFREP010000014.1"/>
</dbReference>
<evidence type="ECO:0000256" key="1">
    <source>
        <dbReference type="ARBA" id="ARBA00009477"/>
    </source>
</evidence>
<dbReference type="PROSITE" id="PS51257">
    <property type="entry name" value="PROKAR_LIPOPROTEIN"/>
    <property type="match status" value="1"/>
</dbReference>
<dbReference type="InterPro" id="IPR058625">
    <property type="entry name" value="MdtA-like_BSH"/>
</dbReference>
<keyword evidence="8" id="KW-1185">Reference proteome</keyword>
<sequence length="386" mass="41291">MTFRSFSWATAPFSSRAVTCLAVLVLAALSGACAQEAASTAPAGGAKAKKQAAKPTPVAVAAVTVGDAQSVYTTTTTIQPEFNAEILSRTTGAVRELHHEEGDVVEEGRLLLTIDDQDQQMALKQAELTLAHLQTEFKRREKMQNAGILASQEFDDIRNQIEKAEADVDAAKLTLAYTRVRAPFTGRIMRRLVDLGANVSPGVALYQIMDVDPMLVRVWVPANRLGRVAPGQKIHLKRDADGAELAAVTYLVSPMVDQTTGTVKITARISGGPADLRPGDFVEARVVTELRENALLVPSVAVFEEQGQKVLYTVVDGKAVRQVVTVGFIESGRTEILEGISEDALIVVKGQRNLRDGMPVSVKEGPGAEDKAVAEKKSSGFTGASL</sequence>
<evidence type="ECO:0000313" key="8">
    <source>
        <dbReference type="Proteomes" id="UP000664417"/>
    </source>
</evidence>
<comment type="caution">
    <text evidence="7">The sequence shown here is derived from an EMBL/GenBank/DDBJ whole genome shotgun (WGS) entry which is preliminary data.</text>
</comment>
<accession>A0A8J7QKT7</accession>
<evidence type="ECO:0000256" key="4">
    <source>
        <dbReference type="SAM" id="SignalP"/>
    </source>
</evidence>
<dbReference type="Gene3D" id="2.40.50.100">
    <property type="match status" value="1"/>
</dbReference>
<reference evidence="7" key="1">
    <citation type="submission" date="2021-03" db="EMBL/GenBank/DDBJ databases">
        <authorList>
            <person name="Wang G."/>
        </authorList>
    </citation>
    <scope>NUCLEOTIDE SEQUENCE</scope>
    <source>
        <strain evidence="7">KCTC 12899</strain>
    </source>
</reference>
<keyword evidence="2" id="KW-0175">Coiled coil</keyword>
<dbReference type="AlphaFoldDB" id="A0A8J7QKT7"/>
<dbReference type="NCBIfam" id="TIGR01730">
    <property type="entry name" value="RND_mfp"/>
    <property type="match status" value="1"/>
</dbReference>
<evidence type="ECO:0000259" key="5">
    <source>
        <dbReference type="Pfam" id="PF25917"/>
    </source>
</evidence>
<feature type="compositionally biased region" description="Basic and acidic residues" evidence="3">
    <location>
        <begin position="366"/>
        <end position="378"/>
    </location>
</feature>
<dbReference type="SUPFAM" id="SSF111369">
    <property type="entry name" value="HlyD-like secretion proteins"/>
    <property type="match status" value="1"/>
</dbReference>
<gene>
    <name evidence="7" type="ORF">J3U88_15220</name>
</gene>
<evidence type="ECO:0000256" key="3">
    <source>
        <dbReference type="SAM" id="MobiDB-lite"/>
    </source>
</evidence>
<proteinExistence type="inferred from homology"/>
<evidence type="ECO:0000256" key="2">
    <source>
        <dbReference type="SAM" id="Coils"/>
    </source>
</evidence>
<name>A0A8J7QKT7_9BACT</name>
<feature type="region of interest" description="Disordered" evidence="3">
    <location>
        <begin position="358"/>
        <end position="386"/>
    </location>
</feature>
<dbReference type="InterPro" id="IPR058637">
    <property type="entry name" value="YknX-like_C"/>
</dbReference>
<feature type="chain" id="PRO_5035160281" evidence="4">
    <location>
        <begin position="35"/>
        <end position="386"/>
    </location>
</feature>
<dbReference type="GO" id="GO:1990281">
    <property type="term" value="C:efflux pump complex"/>
    <property type="evidence" value="ECO:0007669"/>
    <property type="project" value="TreeGrafter"/>
</dbReference>
<evidence type="ECO:0000313" key="7">
    <source>
        <dbReference type="EMBL" id="MBO1319825.1"/>
    </source>
</evidence>
<dbReference type="Pfam" id="PF25917">
    <property type="entry name" value="BSH_RND"/>
    <property type="match status" value="1"/>
</dbReference>
<evidence type="ECO:0000259" key="6">
    <source>
        <dbReference type="Pfam" id="PF25989"/>
    </source>
</evidence>
<keyword evidence="4" id="KW-0732">Signal</keyword>
<dbReference type="PANTHER" id="PTHR30469">
    <property type="entry name" value="MULTIDRUG RESISTANCE PROTEIN MDTA"/>
    <property type="match status" value="1"/>
</dbReference>
<dbReference type="Gene3D" id="2.40.30.170">
    <property type="match status" value="1"/>
</dbReference>
<feature type="coiled-coil region" evidence="2">
    <location>
        <begin position="123"/>
        <end position="174"/>
    </location>
</feature>